<evidence type="ECO:0000256" key="5">
    <source>
        <dbReference type="RuleBase" id="RU004379"/>
    </source>
</evidence>
<comment type="similarity">
    <text evidence="5">Belongs to the BI1 family.</text>
</comment>
<evidence type="ECO:0000256" key="3">
    <source>
        <dbReference type="ARBA" id="ARBA00022989"/>
    </source>
</evidence>
<keyword evidence="2 5" id="KW-0812">Transmembrane</keyword>
<dbReference type="AlphaFoldDB" id="A0A0K3AV75"/>
<dbReference type="EMBL" id="LN871598">
    <property type="protein sequence ID" value="CTQ41496.1"/>
    <property type="molecule type" value="Genomic_DNA"/>
</dbReference>
<keyword evidence="4 5" id="KW-0472">Membrane</keyword>
<dbReference type="InterPro" id="IPR006214">
    <property type="entry name" value="Bax_inhibitor_1-related"/>
</dbReference>
<reference evidence="6 7" key="2">
    <citation type="journal article" date="2013" name="PLoS ONE">
        <title>Whole genome mapping and re-organization of the nuclear and mitochondrial genomes of Babesia microti isolates.</title>
        <authorList>
            <person name="Cornillot E."/>
            <person name="Dassouli A."/>
            <person name="Garg A."/>
            <person name="Pachikara N."/>
            <person name="Randazzo S."/>
            <person name="Depoix D."/>
            <person name="Carcy B."/>
            <person name="Delbecq S."/>
            <person name="Frutos R."/>
            <person name="Silva J.C."/>
            <person name="Sutton R."/>
            <person name="Krause P.J."/>
            <person name="Mamoun C.B."/>
        </authorList>
    </citation>
    <scope>NUCLEOTIDE SEQUENCE [LARGE SCALE GENOMIC DNA]</scope>
    <source>
        <strain evidence="6 7">RI</strain>
    </source>
</reference>
<sequence>MAKLHESTSSASASFDPEKSDYDDTYVLTETTPTYIRHGFVRKVFAILFAQLLVTLGFSLICYFYRESVHSFISKNIWIFPTLAILSFITSLILIFSPSLSRRYPLNYAILVIETLYFSFIVGLSCAFTKSPTAIVLSVSITLGIILLVVLFTLQTKIDFTRYIIYFILFSFVTLVFGFIGIFVPFDTPLRMFYYGLGVLGYSLWMVLDLQLIIGGKTYEWTVDDYVPASLSLYTDVIGIFLNVHGMFSDR</sequence>
<evidence type="ECO:0000256" key="4">
    <source>
        <dbReference type="ARBA" id="ARBA00023136"/>
    </source>
</evidence>
<gene>
    <name evidence="6" type="ORF">BMR1_03g04485</name>
</gene>
<feature type="transmembrane region" description="Helical" evidence="5">
    <location>
        <begin position="226"/>
        <end position="248"/>
    </location>
</feature>
<dbReference type="PANTHER" id="PTHR23291">
    <property type="entry name" value="BAX INHIBITOR-RELATED"/>
    <property type="match status" value="1"/>
</dbReference>
<feature type="transmembrane region" description="Helical" evidence="5">
    <location>
        <begin position="78"/>
        <end position="96"/>
    </location>
</feature>
<dbReference type="OMA" id="FTGWYVY"/>
<dbReference type="KEGG" id="bmic:BMR1_03g04485"/>
<feature type="transmembrane region" description="Helical" evidence="5">
    <location>
        <begin position="134"/>
        <end position="154"/>
    </location>
</feature>
<evidence type="ECO:0000313" key="7">
    <source>
        <dbReference type="Proteomes" id="UP000002899"/>
    </source>
</evidence>
<keyword evidence="7" id="KW-1185">Reference proteome</keyword>
<dbReference type="OrthoDB" id="7933078at2759"/>
<organism evidence="6 7">
    <name type="scientific">Babesia microti (strain RI)</name>
    <dbReference type="NCBI Taxonomy" id="1133968"/>
    <lineage>
        <taxon>Eukaryota</taxon>
        <taxon>Sar</taxon>
        <taxon>Alveolata</taxon>
        <taxon>Apicomplexa</taxon>
        <taxon>Aconoidasida</taxon>
        <taxon>Piroplasmida</taxon>
        <taxon>Babesiidae</taxon>
        <taxon>Babesia</taxon>
    </lineage>
</organism>
<keyword evidence="3 5" id="KW-1133">Transmembrane helix</keyword>
<feature type="transmembrane region" description="Helical" evidence="5">
    <location>
        <begin position="108"/>
        <end position="128"/>
    </location>
</feature>
<feature type="transmembrane region" description="Helical" evidence="5">
    <location>
        <begin position="192"/>
        <end position="214"/>
    </location>
</feature>
<protein>
    <submittedName>
        <fullName evidence="6">Protein lifeguard 3</fullName>
    </submittedName>
</protein>
<dbReference type="Proteomes" id="UP000002899">
    <property type="component" value="Chromosome III"/>
</dbReference>
<dbReference type="VEuPathDB" id="PiroplasmaDB:BMR1_03g04485"/>
<reference evidence="6 7" key="3">
    <citation type="journal article" date="2016" name="Sci. Rep.">
        <title>Genome-wide diversity and gene expression profiling of Babesia microti isolates identify polymorphic genes that mediate host-pathogen interactions.</title>
        <authorList>
            <person name="Silva J.C."/>
            <person name="Cornillot E."/>
            <person name="McCracken C."/>
            <person name="Usmani-Brown S."/>
            <person name="Dwivedi A."/>
            <person name="Ifeonu O.O."/>
            <person name="Crabtree J."/>
            <person name="Gotia H.T."/>
            <person name="Virji A.Z."/>
            <person name="Reynes C."/>
            <person name="Colinge J."/>
            <person name="Kumar V."/>
            <person name="Lawres L."/>
            <person name="Pazzi J.E."/>
            <person name="Pablo J.V."/>
            <person name="Hung C."/>
            <person name="Brancato J."/>
            <person name="Kumari P."/>
            <person name="Orvis J."/>
            <person name="Tretina K."/>
            <person name="Chibucos M."/>
            <person name="Ott S."/>
            <person name="Sadzewicz L."/>
            <person name="Sengamalay N."/>
            <person name="Shetty A.C."/>
            <person name="Su Q."/>
            <person name="Tallon L."/>
            <person name="Fraser C.M."/>
            <person name="Frutos R."/>
            <person name="Molina D.M."/>
            <person name="Krause P.J."/>
            <person name="Ben Mamoun C."/>
        </authorList>
    </citation>
    <scope>NUCLEOTIDE SEQUENCE [LARGE SCALE GENOMIC DNA]</scope>
    <source>
        <strain evidence="6 7">RI</strain>
    </source>
</reference>
<feature type="transmembrane region" description="Helical" evidence="5">
    <location>
        <begin position="163"/>
        <end position="186"/>
    </location>
</feature>
<feature type="transmembrane region" description="Helical" evidence="5">
    <location>
        <begin position="44"/>
        <end position="66"/>
    </location>
</feature>
<dbReference type="GO" id="GO:0016020">
    <property type="term" value="C:membrane"/>
    <property type="evidence" value="ECO:0007669"/>
    <property type="project" value="UniProtKB-SubCell"/>
</dbReference>
<dbReference type="PANTHER" id="PTHR23291:SF47">
    <property type="entry name" value="TRANSMEMBRANE BAX INHIBITOR MOTIF CONTAINING 7"/>
    <property type="match status" value="1"/>
</dbReference>
<comment type="subcellular location">
    <subcellularLocation>
        <location evidence="1">Membrane</location>
        <topology evidence="1">Multi-pass membrane protein</topology>
    </subcellularLocation>
</comment>
<proteinExistence type="inferred from homology"/>
<evidence type="ECO:0000256" key="1">
    <source>
        <dbReference type="ARBA" id="ARBA00004141"/>
    </source>
</evidence>
<dbReference type="GeneID" id="24425544"/>
<name>A0A0K3AV75_BABMR</name>
<dbReference type="Pfam" id="PF01027">
    <property type="entry name" value="Bax1-I"/>
    <property type="match status" value="1"/>
</dbReference>
<dbReference type="RefSeq" id="XP_012649507.1">
    <property type="nucleotide sequence ID" value="XM_012794053.1"/>
</dbReference>
<accession>A0A0K3AV75</accession>
<evidence type="ECO:0000256" key="2">
    <source>
        <dbReference type="ARBA" id="ARBA00022692"/>
    </source>
</evidence>
<reference evidence="6 7" key="1">
    <citation type="journal article" date="2012" name="Nucleic Acids Res.">
        <title>Sequencing of the smallest Apicomplexan genome from the human pathogen Babesia microti.</title>
        <authorList>
            <person name="Cornillot E."/>
            <person name="Hadj-Kaddour K."/>
            <person name="Dassouli A."/>
            <person name="Noel B."/>
            <person name="Ranwez V."/>
            <person name="Vacherie B."/>
            <person name="Augagneur Y."/>
            <person name="Bres V."/>
            <person name="Duclos A."/>
            <person name="Randazzo S."/>
            <person name="Carcy B."/>
            <person name="Debierre-Grockiego F."/>
            <person name="Delbecq S."/>
            <person name="Moubri-Menage K."/>
            <person name="Shams-Eldin H."/>
            <person name="Usmani-Brown S."/>
            <person name="Bringaud F."/>
            <person name="Wincker P."/>
            <person name="Vivares C.P."/>
            <person name="Schwarz R.T."/>
            <person name="Schetters T.P."/>
            <person name="Krause P.J."/>
            <person name="Gorenflot A."/>
            <person name="Berry V."/>
            <person name="Barbe V."/>
            <person name="Ben Mamoun C."/>
        </authorList>
    </citation>
    <scope>NUCLEOTIDE SEQUENCE [LARGE SCALE GENOMIC DNA]</scope>
    <source>
        <strain evidence="6 7">RI</strain>
    </source>
</reference>
<evidence type="ECO:0000313" key="6">
    <source>
        <dbReference type="EMBL" id="CTQ41496.1"/>
    </source>
</evidence>